<evidence type="ECO:0000259" key="1">
    <source>
        <dbReference type="Pfam" id="PF12690"/>
    </source>
</evidence>
<dbReference type="AlphaFoldDB" id="A0ABD5V731"/>
<proteinExistence type="predicted"/>
<dbReference type="RefSeq" id="WP_336348273.1">
    <property type="nucleotide sequence ID" value="NZ_JAZAQL010000001.1"/>
</dbReference>
<protein>
    <recommendedName>
        <fullName evidence="1">Intracellular proteinase inhibitor BsuPI domain-containing protein</fullName>
    </recommendedName>
</protein>
<feature type="domain" description="Intracellular proteinase inhibitor BsuPI" evidence="1">
    <location>
        <begin position="5"/>
        <end position="99"/>
    </location>
</feature>
<name>A0ABD5V731_9EURY</name>
<keyword evidence="3" id="KW-1185">Reference proteome</keyword>
<organism evidence="2 3">
    <name type="scientific">Halorubellus litoreus</name>
    <dbReference type="NCBI Taxonomy" id="755308"/>
    <lineage>
        <taxon>Archaea</taxon>
        <taxon>Methanobacteriati</taxon>
        <taxon>Methanobacteriota</taxon>
        <taxon>Stenosarchaea group</taxon>
        <taxon>Halobacteria</taxon>
        <taxon>Halobacteriales</taxon>
        <taxon>Halorubellaceae</taxon>
        <taxon>Halorubellus</taxon>
    </lineage>
</organism>
<accession>A0ABD5V731</accession>
<dbReference type="InterPro" id="IPR020481">
    <property type="entry name" value="Intracell_prot_inh_BsuPI"/>
</dbReference>
<dbReference type="Pfam" id="PF12690">
    <property type="entry name" value="BsuPI"/>
    <property type="match status" value="1"/>
</dbReference>
<dbReference type="EMBL" id="JBHSXN010000001">
    <property type="protein sequence ID" value="MFC6951232.1"/>
    <property type="molecule type" value="Genomic_DNA"/>
</dbReference>
<dbReference type="Gene3D" id="2.60.40.2360">
    <property type="entry name" value="Intracellular proteinase inhibitor BsuPI"/>
    <property type="match status" value="1"/>
</dbReference>
<sequence length="110" mass="11889">MTLSGSLSATVDEGTVEFRYEVTNTGDEAVELQFSNAQTHDVVVFEDGEEVWSFAAGRMFAQMLQSEAWAPGESSSYGATWEDAPSGEYEARAWLASNDVDAEAATSFSV</sequence>
<reference evidence="2 3" key="1">
    <citation type="journal article" date="2019" name="Int. J. Syst. Evol. Microbiol.">
        <title>The Global Catalogue of Microorganisms (GCM) 10K type strain sequencing project: providing services to taxonomists for standard genome sequencing and annotation.</title>
        <authorList>
            <consortium name="The Broad Institute Genomics Platform"/>
            <consortium name="The Broad Institute Genome Sequencing Center for Infectious Disease"/>
            <person name="Wu L."/>
            <person name="Ma J."/>
        </authorList>
    </citation>
    <scope>NUCLEOTIDE SEQUENCE [LARGE SCALE GENOMIC DNA]</scope>
    <source>
        <strain evidence="2 3">GX26</strain>
    </source>
</reference>
<comment type="caution">
    <text evidence="2">The sequence shown here is derived from an EMBL/GenBank/DDBJ whole genome shotgun (WGS) entry which is preliminary data.</text>
</comment>
<evidence type="ECO:0000313" key="2">
    <source>
        <dbReference type="EMBL" id="MFC6951232.1"/>
    </source>
</evidence>
<evidence type="ECO:0000313" key="3">
    <source>
        <dbReference type="Proteomes" id="UP001596395"/>
    </source>
</evidence>
<dbReference type="InterPro" id="IPR038144">
    <property type="entry name" value="IPI"/>
</dbReference>
<dbReference type="Proteomes" id="UP001596395">
    <property type="component" value="Unassembled WGS sequence"/>
</dbReference>
<gene>
    <name evidence="2" type="ORF">ACFQGB_00020</name>
</gene>